<accession>A0A0P0RL66</accession>
<evidence type="ECO:0000313" key="2">
    <source>
        <dbReference type="Proteomes" id="UP000019146"/>
    </source>
</evidence>
<reference evidence="1 2" key="1">
    <citation type="journal article" date="2014" name="Genome Announc.">
        <title>Draft Genome Sequence of the Haloacid-Degrading Burkholderia caribensis Strain MBA4.</title>
        <authorList>
            <person name="Pan Y."/>
            <person name="Kong K.F."/>
            <person name="Tsang J.S."/>
        </authorList>
    </citation>
    <scope>NUCLEOTIDE SEQUENCE [LARGE SCALE GENOMIC DNA]</scope>
    <source>
        <strain evidence="1 2">MBA4</strain>
        <plasmid evidence="2">Plasmid</plasmid>
    </source>
</reference>
<organism evidence="1 2">
    <name type="scientific">Paraburkholderia caribensis MBA4</name>
    <dbReference type="NCBI Taxonomy" id="1323664"/>
    <lineage>
        <taxon>Bacteria</taxon>
        <taxon>Pseudomonadati</taxon>
        <taxon>Pseudomonadota</taxon>
        <taxon>Betaproteobacteria</taxon>
        <taxon>Burkholderiales</taxon>
        <taxon>Burkholderiaceae</taxon>
        <taxon>Paraburkholderia</taxon>
    </lineage>
</organism>
<geneLocation type="plasmid" evidence="2"/>
<dbReference type="KEGG" id="bcai:K788_0007902"/>
<dbReference type="EMBL" id="CP012748">
    <property type="protein sequence ID" value="ALL69591.1"/>
    <property type="molecule type" value="Genomic_DNA"/>
</dbReference>
<keyword evidence="1" id="KW-0614">Plasmid</keyword>
<dbReference type="AlphaFoldDB" id="A0A0P0RL66"/>
<dbReference type="Proteomes" id="UP000019146">
    <property type="component" value="Plasmid unnamed"/>
</dbReference>
<proteinExistence type="predicted"/>
<name>A0A0P0RL66_9BURK</name>
<sequence>MAIAHSRRLSTQRELHGAAKALASIDIRVTHVCLRIRRWPLVRHFMSASPFFVAELREC</sequence>
<gene>
    <name evidence="1" type="ORF">K788_0007902</name>
</gene>
<evidence type="ECO:0000313" key="1">
    <source>
        <dbReference type="EMBL" id="ALL69591.1"/>
    </source>
</evidence>
<protein>
    <submittedName>
        <fullName evidence="1">Uncharacterized protein</fullName>
    </submittedName>
</protein>